<dbReference type="GO" id="GO:0016020">
    <property type="term" value="C:membrane"/>
    <property type="evidence" value="ECO:0007669"/>
    <property type="project" value="UniProtKB-SubCell"/>
</dbReference>
<dbReference type="SUPFAM" id="SSF47384">
    <property type="entry name" value="Homodimeric domain of signal transducing histidine kinase"/>
    <property type="match status" value="1"/>
</dbReference>
<keyword evidence="10" id="KW-0812">Transmembrane</keyword>
<dbReference type="GO" id="GO:0007234">
    <property type="term" value="P:osmosensory signaling via phosphorelay pathway"/>
    <property type="evidence" value="ECO:0007669"/>
    <property type="project" value="TreeGrafter"/>
</dbReference>
<dbReference type="GO" id="GO:0005524">
    <property type="term" value="F:ATP binding"/>
    <property type="evidence" value="ECO:0007669"/>
    <property type="project" value="UniProtKB-KW"/>
</dbReference>
<comment type="caution">
    <text evidence="13">The sequence shown here is derived from an EMBL/GenBank/DDBJ whole genome shotgun (WGS) entry which is preliminary data.</text>
</comment>
<evidence type="ECO:0000313" key="14">
    <source>
        <dbReference type="Proteomes" id="UP000586305"/>
    </source>
</evidence>
<dbReference type="GO" id="GO:0030295">
    <property type="term" value="F:protein kinase activator activity"/>
    <property type="evidence" value="ECO:0007669"/>
    <property type="project" value="TreeGrafter"/>
</dbReference>
<evidence type="ECO:0000256" key="5">
    <source>
        <dbReference type="ARBA" id="ARBA00022679"/>
    </source>
</evidence>
<evidence type="ECO:0000256" key="6">
    <source>
        <dbReference type="ARBA" id="ARBA00022741"/>
    </source>
</evidence>
<dbReference type="PROSITE" id="PS50109">
    <property type="entry name" value="HIS_KIN"/>
    <property type="match status" value="1"/>
</dbReference>
<evidence type="ECO:0000256" key="10">
    <source>
        <dbReference type="SAM" id="Phobius"/>
    </source>
</evidence>
<dbReference type="PANTHER" id="PTHR42878">
    <property type="entry name" value="TWO-COMPONENT HISTIDINE KINASE"/>
    <property type="match status" value="1"/>
</dbReference>
<evidence type="ECO:0000256" key="2">
    <source>
        <dbReference type="ARBA" id="ARBA00004370"/>
    </source>
</evidence>
<keyword evidence="9" id="KW-0902">Two-component regulatory system</keyword>
<dbReference type="GO" id="GO:0000156">
    <property type="term" value="F:phosphorelay response regulator activity"/>
    <property type="evidence" value="ECO:0007669"/>
    <property type="project" value="TreeGrafter"/>
</dbReference>
<keyword evidence="4" id="KW-0597">Phosphoprotein</keyword>
<evidence type="ECO:0000256" key="1">
    <source>
        <dbReference type="ARBA" id="ARBA00000085"/>
    </source>
</evidence>
<dbReference type="EMBL" id="JABBPG010000002">
    <property type="protein sequence ID" value="NOU50439.1"/>
    <property type="molecule type" value="Genomic_DNA"/>
</dbReference>
<evidence type="ECO:0000256" key="9">
    <source>
        <dbReference type="ARBA" id="ARBA00023012"/>
    </source>
</evidence>
<dbReference type="PRINTS" id="PR00344">
    <property type="entry name" value="BCTRLSENSOR"/>
</dbReference>
<evidence type="ECO:0000256" key="8">
    <source>
        <dbReference type="ARBA" id="ARBA00022840"/>
    </source>
</evidence>
<dbReference type="InterPro" id="IPR036890">
    <property type="entry name" value="HATPase_C_sf"/>
</dbReference>
<name>A0A849V9Z9_9GAMM</name>
<dbReference type="InterPro" id="IPR004358">
    <property type="entry name" value="Sig_transdc_His_kin-like_C"/>
</dbReference>
<evidence type="ECO:0000256" key="3">
    <source>
        <dbReference type="ARBA" id="ARBA00012438"/>
    </source>
</evidence>
<keyword evidence="6" id="KW-0547">Nucleotide-binding</keyword>
<evidence type="ECO:0000256" key="7">
    <source>
        <dbReference type="ARBA" id="ARBA00022777"/>
    </source>
</evidence>
<keyword evidence="10" id="KW-1133">Transmembrane helix</keyword>
<dbReference type="InterPro" id="IPR005467">
    <property type="entry name" value="His_kinase_dom"/>
</dbReference>
<proteinExistence type="predicted"/>
<dbReference type="SMART" id="SM00387">
    <property type="entry name" value="HATPase_c"/>
    <property type="match status" value="1"/>
</dbReference>
<dbReference type="AlphaFoldDB" id="A0A849V9Z9"/>
<dbReference type="PROSITE" id="PS50885">
    <property type="entry name" value="HAMP"/>
    <property type="match status" value="1"/>
</dbReference>
<evidence type="ECO:0000313" key="13">
    <source>
        <dbReference type="EMBL" id="NOU50439.1"/>
    </source>
</evidence>
<dbReference type="Gene3D" id="6.10.340.10">
    <property type="match status" value="1"/>
</dbReference>
<dbReference type="Pfam" id="PF02518">
    <property type="entry name" value="HATPase_c"/>
    <property type="match status" value="1"/>
</dbReference>
<comment type="subcellular location">
    <subcellularLocation>
        <location evidence="2">Membrane</location>
    </subcellularLocation>
</comment>
<keyword evidence="10" id="KW-0472">Membrane</keyword>
<keyword evidence="7" id="KW-0418">Kinase</keyword>
<keyword evidence="14" id="KW-1185">Reference proteome</keyword>
<dbReference type="InterPro" id="IPR003660">
    <property type="entry name" value="HAMP_dom"/>
</dbReference>
<evidence type="ECO:0000259" key="12">
    <source>
        <dbReference type="PROSITE" id="PS50885"/>
    </source>
</evidence>
<feature type="domain" description="HAMP" evidence="12">
    <location>
        <begin position="60"/>
        <end position="113"/>
    </location>
</feature>
<dbReference type="InterPro" id="IPR036097">
    <property type="entry name" value="HisK_dim/P_sf"/>
</dbReference>
<dbReference type="CDD" id="cd06225">
    <property type="entry name" value="HAMP"/>
    <property type="match status" value="1"/>
</dbReference>
<feature type="transmembrane region" description="Helical" evidence="10">
    <location>
        <begin position="38"/>
        <end position="56"/>
    </location>
</feature>
<dbReference type="InterPro" id="IPR050351">
    <property type="entry name" value="BphY/WalK/GraS-like"/>
</dbReference>
<keyword evidence="8" id="KW-0067">ATP-binding</keyword>
<feature type="transmembrane region" description="Helical" evidence="10">
    <location>
        <begin position="12"/>
        <end position="32"/>
    </location>
</feature>
<comment type="catalytic activity">
    <reaction evidence="1">
        <text>ATP + protein L-histidine = ADP + protein N-phospho-L-histidine.</text>
        <dbReference type="EC" id="2.7.13.3"/>
    </reaction>
</comment>
<gene>
    <name evidence="13" type="ORF">HG263_07770</name>
</gene>
<organism evidence="13 14">
    <name type="scientific">Pseudoalteromonas caenipelagi</name>
    <dbReference type="NCBI Taxonomy" id="2726988"/>
    <lineage>
        <taxon>Bacteria</taxon>
        <taxon>Pseudomonadati</taxon>
        <taxon>Pseudomonadota</taxon>
        <taxon>Gammaproteobacteria</taxon>
        <taxon>Alteromonadales</taxon>
        <taxon>Pseudoalteromonadaceae</taxon>
        <taxon>Pseudoalteromonas</taxon>
    </lineage>
</organism>
<dbReference type="EC" id="2.7.13.3" evidence="3"/>
<dbReference type="PANTHER" id="PTHR42878:SF7">
    <property type="entry name" value="SENSOR HISTIDINE KINASE GLRK"/>
    <property type="match status" value="1"/>
</dbReference>
<dbReference type="Gene3D" id="3.30.450.20">
    <property type="entry name" value="PAS domain"/>
    <property type="match status" value="1"/>
</dbReference>
<dbReference type="InterPro" id="IPR003594">
    <property type="entry name" value="HATPase_dom"/>
</dbReference>
<evidence type="ECO:0000259" key="11">
    <source>
        <dbReference type="PROSITE" id="PS50109"/>
    </source>
</evidence>
<dbReference type="SUPFAM" id="SSF55874">
    <property type="entry name" value="ATPase domain of HSP90 chaperone/DNA topoisomerase II/histidine kinase"/>
    <property type="match status" value="1"/>
</dbReference>
<reference evidence="13 14" key="1">
    <citation type="submission" date="2020-04" db="EMBL/GenBank/DDBJ databases">
        <title>Pseudoalteromonas caenipelagi sp. nov., isolated from a tidal flat.</title>
        <authorList>
            <person name="Park S."/>
            <person name="Yoon J.-H."/>
        </authorList>
    </citation>
    <scope>NUCLEOTIDE SEQUENCE [LARGE SCALE GENOMIC DNA]</scope>
    <source>
        <strain evidence="13 14">JBTF-M23</strain>
    </source>
</reference>
<dbReference type="Gene3D" id="3.30.565.10">
    <property type="entry name" value="Histidine kinase-like ATPase, C-terminal domain"/>
    <property type="match status" value="1"/>
</dbReference>
<dbReference type="RefSeq" id="WP_171625502.1">
    <property type="nucleotide sequence ID" value="NZ_JABBPG010000002.1"/>
</dbReference>
<protein>
    <recommendedName>
        <fullName evidence="3">histidine kinase</fullName>
        <ecNumber evidence="3">2.7.13.3</ecNumber>
    </recommendedName>
</protein>
<dbReference type="Proteomes" id="UP000586305">
    <property type="component" value="Unassembled WGS sequence"/>
</dbReference>
<sequence>MPRHTPYEKQLSIIYLATALPLLLLLIITMLYSQVSVWLTALSALLGTILITWSNVRLKQKVVYQLRTQTNLIEALAQGDYTLRARIGKGEQELAPLFSAINRLAQQLSAQRWQSAESQQLVQTVLEHIDVAILAIDEKQQIALFNPAAQALLSLNTHKTANDLPKQLHIVNQLQEGQSQVIELPIALQTKRYNLHVEQYMSDGKTYKLVFVTDVHSLLRSEERHAWQRLIKVMSHEINNSLSPIASISQTLVKIIHKQVDTPLKNSITENLEFIQKRACDLGKFIESYHQLARLPEPKSRPHSLKKLITNCQKPFSDCVFNITSKSDAILHIDSLQFEQLLINLFKNAQDACAQSNHMCQLDIDWQISDKQIRIRICDNGTGIKNSDNLFVPFYSTKQQGSGIGLVLCQQIAEAHQGRLSLHNRVDKTGCCALLDLPYTAN</sequence>
<dbReference type="GO" id="GO:0000155">
    <property type="term" value="F:phosphorelay sensor kinase activity"/>
    <property type="evidence" value="ECO:0007669"/>
    <property type="project" value="InterPro"/>
</dbReference>
<evidence type="ECO:0000256" key="4">
    <source>
        <dbReference type="ARBA" id="ARBA00022553"/>
    </source>
</evidence>
<feature type="domain" description="Histidine kinase" evidence="11">
    <location>
        <begin position="233"/>
        <end position="441"/>
    </location>
</feature>
<keyword evidence="5" id="KW-0808">Transferase</keyword>
<accession>A0A849V9Z9</accession>